<feature type="transmembrane region" description="Helical" evidence="2">
    <location>
        <begin position="430"/>
        <end position="450"/>
    </location>
</feature>
<reference evidence="4 5" key="1">
    <citation type="submission" date="2018-10" db="EMBL/GenBank/DDBJ databases">
        <title>Sequencing the genomes of 1000 actinobacteria strains.</title>
        <authorList>
            <person name="Klenk H.-P."/>
        </authorList>
    </citation>
    <scope>NUCLEOTIDE SEQUENCE [LARGE SCALE GENOMIC DNA]</scope>
    <source>
        <strain evidence="4 5">DSM 44267</strain>
    </source>
</reference>
<evidence type="ECO:0000313" key="3">
    <source>
        <dbReference type="EMBL" id="MBB2986404.1"/>
    </source>
</evidence>
<dbReference type="EMBL" id="RBXT01000001">
    <property type="protein sequence ID" value="RKT79153.1"/>
    <property type="molecule type" value="Genomic_DNA"/>
</dbReference>
<name>A0A495Y2L5_9MICO</name>
<accession>A0A495Y2L5</accession>
<keyword evidence="2" id="KW-1133">Transmembrane helix</keyword>
<feature type="transmembrane region" description="Helical" evidence="2">
    <location>
        <begin position="362"/>
        <end position="387"/>
    </location>
</feature>
<dbReference type="OrthoDB" id="4842142at2"/>
<evidence type="ECO:0000313" key="6">
    <source>
        <dbReference type="Proteomes" id="UP000590811"/>
    </source>
</evidence>
<proteinExistence type="predicted"/>
<feature type="transmembrane region" description="Helical" evidence="2">
    <location>
        <begin position="180"/>
        <end position="201"/>
    </location>
</feature>
<keyword evidence="2" id="KW-0472">Membrane</keyword>
<evidence type="ECO:0000256" key="2">
    <source>
        <dbReference type="SAM" id="Phobius"/>
    </source>
</evidence>
<organism evidence="4 5">
    <name type="scientific">Terracoccus luteus</name>
    <dbReference type="NCBI Taxonomy" id="53356"/>
    <lineage>
        <taxon>Bacteria</taxon>
        <taxon>Bacillati</taxon>
        <taxon>Actinomycetota</taxon>
        <taxon>Actinomycetes</taxon>
        <taxon>Micrococcales</taxon>
        <taxon>Intrasporangiaceae</taxon>
        <taxon>Terracoccus</taxon>
    </lineage>
</organism>
<dbReference type="RefSeq" id="WP_121033837.1">
    <property type="nucleotide sequence ID" value="NZ_JACHVT010000003.1"/>
</dbReference>
<feature type="transmembrane region" description="Helical" evidence="2">
    <location>
        <begin position="94"/>
        <end position="117"/>
    </location>
</feature>
<feature type="transmembrane region" description="Helical" evidence="2">
    <location>
        <begin position="295"/>
        <end position="314"/>
    </location>
</feature>
<feature type="region of interest" description="Disordered" evidence="1">
    <location>
        <begin position="1"/>
        <end position="27"/>
    </location>
</feature>
<dbReference type="EMBL" id="JACHVT010000003">
    <property type="protein sequence ID" value="MBB2986404.1"/>
    <property type="molecule type" value="Genomic_DNA"/>
</dbReference>
<dbReference type="Proteomes" id="UP000590811">
    <property type="component" value="Unassembled WGS sequence"/>
</dbReference>
<evidence type="ECO:0000313" key="4">
    <source>
        <dbReference type="EMBL" id="RKT79153.1"/>
    </source>
</evidence>
<reference evidence="3 6" key="2">
    <citation type="submission" date="2020-08" db="EMBL/GenBank/DDBJ databases">
        <title>Genomic Encyclopedia of Type Strains, Phase IV (KMG-V): Genome sequencing to study the core and pangenomes of soil and plant-associated prokaryotes.</title>
        <authorList>
            <person name="Whitman W."/>
        </authorList>
    </citation>
    <scope>NUCLEOTIDE SEQUENCE [LARGE SCALE GENOMIC DNA]</scope>
    <source>
        <strain evidence="3 6">B3ACCR2</strain>
    </source>
</reference>
<keyword evidence="2" id="KW-0812">Transmembrane</keyword>
<dbReference type="Proteomes" id="UP000278440">
    <property type="component" value="Unassembled WGS sequence"/>
</dbReference>
<evidence type="ECO:0000313" key="5">
    <source>
        <dbReference type="Proteomes" id="UP000278440"/>
    </source>
</evidence>
<feature type="transmembrane region" description="Helical" evidence="2">
    <location>
        <begin position="320"/>
        <end position="341"/>
    </location>
</feature>
<keyword evidence="5" id="KW-1185">Reference proteome</keyword>
<gene>
    <name evidence="4" type="ORF">DFJ68_2610</name>
    <name evidence="3" type="ORF">FHW14_001558</name>
</gene>
<dbReference type="AlphaFoldDB" id="A0A495Y2L5"/>
<evidence type="ECO:0000256" key="1">
    <source>
        <dbReference type="SAM" id="MobiDB-lite"/>
    </source>
</evidence>
<feature type="transmembrane region" description="Helical" evidence="2">
    <location>
        <begin position="456"/>
        <end position="475"/>
    </location>
</feature>
<comment type="caution">
    <text evidence="4">The sequence shown here is derived from an EMBL/GenBank/DDBJ whole genome shotgun (WGS) entry which is preliminary data.</text>
</comment>
<feature type="transmembrane region" description="Helical" evidence="2">
    <location>
        <begin position="61"/>
        <end position="82"/>
    </location>
</feature>
<feature type="transmembrane region" description="Helical" evidence="2">
    <location>
        <begin position="393"/>
        <end position="418"/>
    </location>
</feature>
<protein>
    <recommendedName>
        <fullName evidence="7">ABC-2 type transport system permease protein</fullName>
    </recommendedName>
</protein>
<sequence>MSRWPRRAGSEPDDPAGGLAADESDEPDTEVVTLDDAALLAEADWVIGGEEAQKARRQALYVAYVVVLLSAFYGFPFVQAVFRTTDQQTLRDQLTSPVALVVLVAAVAGMLLAALWVGRFRGPVVPPLPWIDLVVTAPVDRARSVRRWWRYALAGSVFVGVLTGTVLGGGLAFAGATSPVAVAVGAGAGLLVGVLVAHLWLHAQVRSYPSPNLRLGLVWQVPDSLRELHVESLRAHSANTSTLSGSAMTGNLRTARLALARPVRFARATRLRPGRPFPTLVRRDALGMLRAPSSFGAGLGLAALGAAVTVWGLITPAAPGIAVTIGIVPLYLGFGAWSEGLRLQADNVGTPSLIGTGPRTEAVAHLVVPAALTTLVLAAATALSALSRTPAPAALLCLVALVPLLAGGHLLAAFRGTAAPTVQSKPQALLFWYLTPALVVLLLASLLAFIEKSDLDNLLVAVFWLVYGTVAWGLHRVRRLTHEHRG</sequence>
<feature type="transmembrane region" description="Helical" evidence="2">
    <location>
        <begin position="151"/>
        <end position="174"/>
    </location>
</feature>
<evidence type="ECO:0008006" key="7">
    <source>
        <dbReference type="Google" id="ProtNLM"/>
    </source>
</evidence>